<protein>
    <submittedName>
        <fullName evidence="3">TadE/TadG family type IV pilus assembly protein</fullName>
    </submittedName>
</protein>
<dbReference type="EMBL" id="JBFRUW010000056">
    <property type="protein sequence ID" value="MFA0569598.1"/>
    <property type="molecule type" value="Genomic_DNA"/>
</dbReference>
<dbReference type="Gene3D" id="3.40.50.410">
    <property type="entry name" value="von Willebrand factor, type A domain"/>
    <property type="match status" value="2"/>
</dbReference>
<dbReference type="InterPro" id="IPR028087">
    <property type="entry name" value="Tad_N"/>
</dbReference>
<accession>A0ABV4NE63</accession>
<gene>
    <name evidence="3" type="ORF">AB4566_15110</name>
</gene>
<sequence length="476" mass="53527">MLPSLRKQSGHAALLFALIIPGVWGLFTLAIDGSRALQNKARLGDAAEVSALALAARNSENEQENRALATLYIDAYLEDKESIQSINIVRTECKASSQTDCDGGTRYNEYAIDIVTTHNSWLPTNGDLVGFGETYDVSHDSIARKYQGDSIDISFVVDYSGSMNENWKGKKKYKAVRDIVNSVLDELDKYQDTALTLNRVSIIPYSEYTDKLGSDGITECRDNQLLQQCRNQCYSTYSQCYSSCNSWDWNCRNRCTSTYYDCEDDCYDQYDNRGTIEFIDELHYVNTNSNTVDPTVTVNNIWNNQADNRDMVCNFDKYDNDSYPFFNLSFTDNFTSIKNSMKNFRPDGWTGSYQGIIKSAQFFGDLTDPNPRQLMVILSDGLDKVGNGTFRYGTPTASLVNAGMCTEIKAELNSRQTNSNRPVNFQMAFVGFDYTVSDNQALANCVGIENVYDAADPDELLDIILNLISEEIGHLK</sequence>
<dbReference type="SUPFAM" id="SSF53300">
    <property type="entry name" value="vWA-like"/>
    <property type="match status" value="1"/>
</dbReference>
<keyword evidence="4" id="KW-1185">Reference proteome</keyword>
<comment type="caution">
    <text evidence="3">The sequence shown here is derived from an EMBL/GenBank/DDBJ whole genome shotgun (WGS) entry which is preliminary data.</text>
</comment>
<dbReference type="InterPro" id="IPR002035">
    <property type="entry name" value="VWF_A"/>
</dbReference>
<dbReference type="PROSITE" id="PS50234">
    <property type="entry name" value="VWFA"/>
    <property type="match status" value="1"/>
</dbReference>
<dbReference type="Proteomes" id="UP001570417">
    <property type="component" value="Unassembled WGS sequence"/>
</dbReference>
<keyword evidence="1" id="KW-0472">Membrane</keyword>
<evidence type="ECO:0000313" key="4">
    <source>
        <dbReference type="Proteomes" id="UP001570417"/>
    </source>
</evidence>
<dbReference type="InterPro" id="IPR036465">
    <property type="entry name" value="vWFA_dom_sf"/>
</dbReference>
<feature type="domain" description="VWFA" evidence="2">
    <location>
        <begin position="152"/>
        <end position="207"/>
    </location>
</feature>
<reference evidence="3 4" key="1">
    <citation type="journal article" date="2024" name="ISME J.">
        <title>Tailless and filamentous prophages are predominant in marine Vibrio.</title>
        <authorList>
            <person name="Steensen K."/>
            <person name="Seneca J."/>
            <person name="Bartlau N."/>
            <person name="Yu X.A."/>
            <person name="Hussain F.A."/>
            <person name="Polz M.F."/>
        </authorList>
    </citation>
    <scope>NUCLEOTIDE SEQUENCE [LARGE SCALE GENOMIC DNA]</scope>
    <source>
        <strain evidence="3 4">10N.222.51.A1</strain>
    </source>
</reference>
<keyword evidence="1" id="KW-1133">Transmembrane helix</keyword>
<feature type="transmembrane region" description="Helical" evidence="1">
    <location>
        <begin position="12"/>
        <end position="31"/>
    </location>
</feature>
<organism evidence="3 4">
    <name type="scientific">Vibrio gallaecicus</name>
    <dbReference type="NCBI Taxonomy" id="552386"/>
    <lineage>
        <taxon>Bacteria</taxon>
        <taxon>Pseudomonadati</taxon>
        <taxon>Pseudomonadota</taxon>
        <taxon>Gammaproteobacteria</taxon>
        <taxon>Vibrionales</taxon>
        <taxon>Vibrionaceae</taxon>
        <taxon>Vibrio</taxon>
    </lineage>
</organism>
<evidence type="ECO:0000313" key="3">
    <source>
        <dbReference type="EMBL" id="MFA0569598.1"/>
    </source>
</evidence>
<evidence type="ECO:0000259" key="2">
    <source>
        <dbReference type="PROSITE" id="PS50234"/>
    </source>
</evidence>
<dbReference type="Pfam" id="PF13400">
    <property type="entry name" value="Tad"/>
    <property type="match status" value="1"/>
</dbReference>
<dbReference type="RefSeq" id="WP_372266754.1">
    <property type="nucleotide sequence ID" value="NZ_JBFRUW010000056.1"/>
</dbReference>
<proteinExistence type="predicted"/>
<name>A0ABV4NE63_9VIBR</name>
<keyword evidence="1" id="KW-0812">Transmembrane</keyword>
<evidence type="ECO:0000256" key="1">
    <source>
        <dbReference type="SAM" id="Phobius"/>
    </source>
</evidence>